<keyword evidence="2" id="KW-1185">Reference proteome</keyword>
<protein>
    <submittedName>
        <fullName evidence="1">Uncharacterized protein</fullName>
    </submittedName>
</protein>
<evidence type="ECO:0000313" key="2">
    <source>
        <dbReference type="Proteomes" id="UP000224460"/>
    </source>
</evidence>
<name>A0AC61DEJ4_9FIRM</name>
<comment type="caution">
    <text evidence="1">The sequence shown here is derived from an EMBL/GenBank/DDBJ whole genome shotgun (WGS) entry which is preliminary data.</text>
</comment>
<reference evidence="1" key="1">
    <citation type="submission" date="2017-10" db="EMBL/GenBank/DDBJ databases">
        <title>Genome sequence of cellulolytic Lachnospiraceae bacterium XHS1971 isolated from hotspring sediment.</title>
        <authorList>
            <person name="Vasudevan G."/>
            <person name="Joshi A.J."/>
            <person name="Hivarkar S."/>
            <person name="Lanjekar V.B."/>
            <person name="Dhakephalkar P.K."/>
            <person name="Dagar S."/>
        </authorList>
    </citation>
    <scope>NUCLEOTIDE SEQUENCE</scope>
    <source>
        <strain evidence="1">XHS1971</strain>
    </source>
</reference>
<gene>
    <name evidence="1" type="ORF">CS063_05930</name>
</gene>
<organism evidence="1 2">
    <name type="scientific">Sporanaerobium hydrogeniformans</name>
    <dbReference type="NCBI Taxonomy" id="3072179"/>
    <lineage>
        <taxon>Bacteria</taxon>
        <taxon>Bacillati</taxon>
        <taxon>Bacillota</taxon>
        <taxon>Clostridia</taxon>
        <taxon>Lachnospirales</taxon>
        <taxon>Lachnospiraceae</taxon>
        <taxon>Sporanaerobium</taxon>
    </lineage>
</organism>
<sequence length="215" mass="24218">MLESVIKLLKKDWIFIKSSLKNLIFVALIFSLVMPWGNGGMLLVVPILVGYLFNYGLLAYEEKYKMDVLLCSLPVGRKEMCLAKYIGPLLYTLISTLVMMVSLTVRMVVQSSWNGEVLVNLLLTVIAIALIYNAVILPIILYFGAIKSRWVMMGGYVLAFILMGMSSSEYSQQLQAIIRQGFHTKIMSSLVLIGVVLYGISYGMSRGIYNRKEFK</sequence>
<accession>A0AC61DEJ4</accession>
<evidence type="ECO:0000313" key="1">
    <source>
        <dbReference type="EMBL" id="PHV71228.1"/>
    </source>
</evidence>
<dbReference type="EMBL" id="PEDL01000004">
    <property type="protein sequence ID" value="PHV71228.1"/>
    <property type="molecule type" value="Genomic_DNA"/>
</dbReference>
<dbReference type="Proteomes" id="UP000224460">
    <property type="component" value="Unassembled WGS sequence"/>
</dbReference>
<proteinExistence type="predicted"/>